<organism evidence="2 3">
    <name type="scientific">Demequina lutea</name>
    <dbReference type="NCBI Taxonomy" id="431489"/>
    <lineage>
        <taxon>Bacteria</taxon>
        <taxon>Bacillati</taxon>
        <taxon>Actinomycetota</taxon>
        <taxon>Actinomycetes</taxon>
        <taxon>Micrococcales</taxon>
        <taxon>Demequinaceae</taxon>
        <taxon>Demequina</taxon>
    </lineage>
</organism>
<dbReference type="OrthoDB" id="5148967at2"/>
<protein>
    <submittedName>
        <fullName evidence="2">Uncharacterized protein</fullName>
    </submittedName>
</protein>
<dbReference type="RefSeq" id="WP_062075603.1">
    <property type="nucleotide sequence ID" value="NZ_BBRC01000012.1"/>
</dbReference>
<evidence type="ECO:0000313" key="2">
    <source>
        <dbReference type="EMBL" id="NYI39898.1"/>
    </source>
</evidence>
<evidence type="ECO:0000313" key="3">
    <source>
        <dbReference type="Proteomes" id="UP000547973"/>
    </source>
</evidence>
<comment type="caution">
    <text evidence="2">The sequence shown here is derived from an EMBL/GenBank/DDBJ whole genome shotgun (WGS) entry which is preliminary data.</text>
</comment>
<dbReference type="Proteomes" id="UP000547973">
    <property type="component" value="Unassembled WGS sequence"/>
</dbReference>
<feature type="compositionally biased region" description="Low complexity" evidence="1">
    <location>
        <begin position="82"/>
        <end position="99"/>
    </location>
</feature>
<proteinExistence type="predicted"/>
<gene>
    <name evidence="2" type="ORF">BKA03_000017</name>
</gene>
<dbReference type="AlphaFoldDB" id="A0A7Z0CIF3"/>
<evidence type="ECO:0000256" key="1">
    <source>
        <dbReference type="SAM" id="MobiDB-lite"/>
    </source>
</evidence>
<keyword evidence="3" id="KW-1185">Reference proteome</keyword>
<feature type="region of interest" description="Disordered" evidence="1">
    <location>
        <begin position="73"/>
        <end position="99"/>
    </location>
</feature>
<dbReference type="EMBL" id="JACBZO010000001">
    <property type="protein sequence ID" value="NYI39898.1"/>
    <property type="molecule type" value="Genomic_DNA"/>
</dbReference>
<reference evidence="2 3" key="1">
    <citation type="submission" date="2020-07" db="EMBL/GenBank/DDBJ databases">
        <title>Sequencing the genomes of 1000 actinobacteria strains.</title>
        <authorList>
            <person name="Klenk H.-P."/>
        </authorList>
    </citation>
    <scope>NUCLEOTIDE SEQUENCE [LARGE SCALE GENOMIC DNA]</scope>
    <source>
        <strain evidence="2 3">DSM 19970</strain>
    </source>
</reference>
<name>A0A7Z0CIF3_9MICO</name>
<accession>A0A7Z0CIF3</accession>
<sequence length="99" mass="9789">MSGIFDSVMTQLAAGASPRSAARTLGISLDLAEAVAEEATRMGLVVSGGSACGTCVPASSPACAGCPFTDGRAAGATSRSGPTPVTLTPLTFTTRPRSR</sequence>